<accession>A0A974PJ89</accession>
<proteinExistence type="predicted"/>
<geneLocation type="plasmid" evidence="1 2">
    <name>unnamed1</name>
</geneLocation>
<evidence type="ECO:0000313" key="2">
    <source>
        <dbReference type="Proteomes" id="UP000595841"/>
    </source>
</evidence>
<reference evidence="1 2" key="1">
    <citation type="submission" date="2021-01" db="EMBL/GenBank/DDBJ databases">
        <title>Whole genome sequence of Paenibacillus sonchi LMG 24727 for comparative genomics.</title>
        <authorList>
            <person name="Lee G."/>
            <person name="Kim M.-J."/>
            <person name="Lim K."/>
            <person name="Shin J.-H."/>
        </authorList>
    </citation>
    <scope>NUCLEOTIDE SEQUENCE [LARGE SCALE GENOMIC DNA]</scope>
    <source>
        <strain evidence="1 2">LMG 24727</strain>
        <plasmid evidence="1 2">unnamed1</plasmid>
    </source>
</reference>
<keyword evidence="1" id="KW-0614">Plasmid</keyword>
<dbReference type="KEGG" id="pson:JI735_34110"/>
<name>A0A974PJ89_9BACL</name>
<sequence>MHQLQFKENQIQKIQPDMLQRMEKIVRTGIRHTKFYSDFYLDLNFMRNYNLNLFVWFVYDCGTNLIPFTEVDIGSFQNEWLSTIDDFKIQKSNDSGRLYLCNVQEGSITRINGYKTGNLYLKLKALI</sequence>
<organism evidence="1 2">
    <name type="scientific">Paenibacillus sonchi</name>
    <dbReference type="NCBI Taxonomy" id="373687"/>
    <lineage>
        <taxon>Bacteria</taxon>
        <taxon>Bacillati</taxon>
        <taxon>Bacillota</taxon>
        <taxon>Bacilli</taxon>
        <taxon>Bacillales</taxon>
        <taxon>Paenibacillaceae</taxon>
        <taxon>Paenibacillus</taxon>
        <taxon>Paenibacillus sonchi group</taxon>
    </lineage>
</organism>
<gene>
    <name evidence="1" type="ORF">JI735_34110</name>
</gene>
<protein>
    <submittedName>
        <fullName evidence="1">Uncharacterized protein</fullName>
    </submittedName>
</protein>
<dbReference type="AlphaFoldDB" id="A0A974PJ89"/>
<evidence type="ECO:0000313" key="1">
    <source>
        <dbReference type="EMBL" id="QQZ64476.1"/>
    </source>
</evidence>
<dbReference type="Proteomes" id="UP000595841">
    <property type="component" value="Plasmid unnamed1"/>
</dbReference>
<dbReference type="EMBL" id="CP068596">
    <property type="protein sequence ID" value="QQZ64476.1"/>
    <property type="molecule type" value="Genomic_DNA"/>
</dbReference>
<dbReference type="RefSeq" id="WP_039835563.1">
    <property type="nucleotide sequence ID" value="NZ_CP068596.1"/>
</dbReference>
<keyword evidence="2" id="KW-1185">Reference proteome</keyword>